<dbReference type="KEGG" id="pcm:AY601_1074"/>
<evidence type="ECO:0008006" key="3">
    <source>
        <dbReference type="Google" id="ProtNLM"/>
    </source>
</evidence>
<protein>
    <recommendedName>
        <fullName evidence="3">ATP-grasp domain-containing protein</fullName>
    </recommendedName>
</protein>
<dbReference type="Proteomes" id="UP000071561">
    <property type="component" value="Chromosome"/>
</dbReference>
<dbReference type="AlphaFoldDB" id="A0A127V9H5"/>
<keyword evidence="2" id="KW-1185">Reference proteome</keyword>
<sequence>MELYTNVLESIISDIENSSVQVIKRKSVNETFELWRDPVLLANISGNMGVLFIRAILKKLNVNEHHVFRWRLDNKYRQYQILNHYFPGCVAKTIGLSELLAENNGLKKIRELCAHGFFVKSTLGHRTGQAASFDRTAELEDIIKLYQEKKSQEREDQPEKWMLQERLDLNEEFRVHTFGNDLIYGLTFIMAGVDSSKSSAAEIFVQKVLASLPATILQGALIGWDIGITHADEYYIIEANFTGFHPEYYPGFQTSGYFGDPDYGPAMCAWINNYFRNKYQISIDTVAQELKSSSPFFEEFLYYKSIFTDEHIEVLQNKTKGIYAFAVIYLGKDANPFLLNLIEYFLQEDFATTYFLITSEETVQAVANQFSGNQLLLIIDENKLFLPEEYSLIRPLSYQERKKVCCNKLLTKIEEKYYFIL</sequence>
<gene>
    <name evidence="1" type="ORF">AY601_1074</name>
</gene>
<dbReference type="PATRIC" id="fig|188932.3.peg.1109"/>
<dbReference type="EMBL" id="CP014504">
    <property type="protein sequence ID" value="AMP98003.1"/>
    <property type="molecule type" value="Genomic_DNA"/>
</dbReference>
<reference evidence="1 2" key="1">
    <citation type="submission" date="2016-03" db="EMBL/GenBank/DDBJ databases">
        <title>Complete genome sequence of Pedobacter cryoconitis PAMC 27485.</title>
        <authorList>
            <person name="Lee J."/>
            <person name="Kim O.-S."/>
        </authorList>
    </citation>
    <scope>NUCLEOTIDE SEQUENCE [LARGE SCALE GENOMIC DNA]</scope>
    <source>
        <strain evidence="1 2">PAMC 27485</strain>
    </source>
</reference>
<organism evidence="1 2">
    <name type="scientific">Pedobacter cryoconitis</name>
    <dbReference type="NCBI Taxonomy" id="188932"/>
    <lineage>
        <taxon>Bacteria</taxon>
        <taxon>Pseudomonadati</taxon>
        <taxon>Bacteroidota</taxon>
        <taxon>Sphingobacteriia</taxon>
        <taxon>Sphingobacteriales</taxon>
        <taxon>Sphingobacteriaceae</taxon>
        <taxon>Pedobacter</taxon>
    </lineage>
</organism>
<dbReference type="RefSeq" id="WP_068397511.1">
    <property type="nucleotide sequence ID" value="NZ_CP014504.1"/>
</dbReference>
<name>A0A127V9H5_9SPHI</name>
<evidence type="ECO:0000313" key="2">
    <source>
        <dbReference type="Proteomes" id="UP000071561"/>
    </source>
</evidence>
<accession>A0A127V9H5</accession>
<evidence type="ECO:0000313" key="1">
    <source>
        <dbReference type="EMBL" id="AMP98003.1"/>
    </source>
</evidence>
<dbReference type="SUPFAM" id="SSF56059">
    <property type="entry name" value="Glutathione synthetase ATP-binding domain-like"/>
    <property type="match status" value="1"/>
</dbReference>
<proteinExistence type="predicted"/>
<dbReference type="OrthoDB" id="737371at2"/>